<evidence type="ECO:0000313" key="2">
    <source>
        <dbReference type="Proteomes" id="UP000886998"/>
    </source>
</evidence>
<dbReference type="AlphaFoldDB" id="A0A8X7C6B3"/>
<reference evidence="1" key="1">
    <citation type="submission" date="2020-08" db="EMBL/GenBank/DDBJ databases">
        <title>Multicomponent nature underlies the extraordinary mechanical properties of spider dragline silk.</title>
        <authorList>
            <person name="Kono N."/>
            <person name="Nakamura H."/>
            <person name="Mori M."/>
            <person name="Yoshida Y."/>
            <person name="Ohtoshi R."/>
            <person name="Malay A.D."/>
            <person name="Moran D.A.P."/>
            <person name="Tomita M."/>
            <person name="Numata K."/>
            <person name="Arakawa K."/>
        </authorList>
    </citation>
    <scope>NUCLEOTIDE SEQUENCE</scope>
</reference>
<name>A0A8X7C6B3_9ARAC</name>
<dbReference type="EMBL" id="BMAV01011517">
    <property type="protein sequence ID" value="GFY57450.1"/>
    <property type="molecule type" value="Genomic_DNA"/>
</dbReference>
<proteinExistence type="predicted"/>
<sequence length="125" mass="14419">MNVEFEDSLLYYRIPPVIQPHLGHQRIGRGCLFSLEERITIVPGNWAVKHMKRCVSQKTAINSQYQATCEPIQEKSLDGVDGHPGRFSSAMLPVRSPVWVAVFRRTSSDVSRERWLQGEHFFKHL</sequence>
<organism evidence="1 2">
    <name type="scientific">Trichonephila inaurata madagascariensis</name>
    <dbReference type="NCBI Taxonomy" id="2747483"/>
    <lineage>
        <taxon>Eukaryota</taxon>
        <taxon>Metazoa</taxon>
        <taxon>Ecdysozoa</taxon>
        <taxon>Arthropoda</taxon>
        <taxon>Chelicerata</taxon>
        <taxon>Arachnida</taxon>
        <taxon>Araneae</taxon>
        <taxon>Araneomorphae</taxon>
        <taxon>Entelegynae</taxon>
        <taxon>Araneoidea</taxon>
        <taxon>Nephilidae</taxon>
        <taxon>Trichonephila</taxon>
        <taxon>Trichonephila inaurata</taxon>
    </lineage>
</organism>
<keyword evidence="2" id="KW-1185">Reference proteome</keyword>
<dbReference type="Proteomes" id="UP000886998">
    <property type="component" value="Unassembled WGS sequence"/>
</dbReference>
<comment type="caution">
    <text evidence="1">The sequence shown here is derived from an EMBL/GenBank/DDBJ whole genome shotgun (WGS) entry which is preliminary data.</text>
</comment>
<accession>A0A8X7C6B3</accession>
<evidence type="ECO:0000313" key="1">
    <source>
        <dbReference type="EMBL" id="GFY57450.1"/>
    </source>
</evidence>
<protein>
    <submittedName>
        <fullName evidence="1">Uncharacterized protein</fullName>
    </submittedName>
</protein>
<gene>
    <name evidence="1" type="ORF">TNIN_382741</name>
</gene>